<evidence type="ECO:0000259" key="2">
    <source>
        <dbReference type="Pfam" id="PF13004"/>
    </source>
</evidence>
<dbReference type="InterPro" id="IPR013783">
    <property type="entry name" value="Ig-like_fold"/>
</dbReference>
<organism evidence="3 4">
    <name type="scientific">Bacteroides reticulotermitis</name>
    <dbReference type="NCBI Taxonomy" id="1133319"/>
    <lineage>
        <taxon>Bacteria</taxon>
        <taxon>Pseudomonadati</taxon>
        <taxon>Bacteroidota</taxon>
        <taxon>Bacteroidia</taxon>
        <taxon>Bacteroidales</taxon>
        <taxon>Bacteroidaceae</taxon>
        <taxon>Bacteroides</taxon>
    </lineage>
</organism>
<accession>A0A840D2D5</accession>
<proteinExistence type="predicted"/>
<dbReference type="Gene3D" id="2.60.40.10">
    <property type="entry name" value="Immunoglobulins"/>
    <property type="match status" value="2"/>
</dbReference>
<keyword evidence="1" id="KW-0732">Signal</keyword>
<feature type="signal peptide" evidence="1">
    <location>
        <begin position="1"/>
        <end position="20"/>
    </location>
</feature>
<dbReference type="RefSeq" id="WP_158332181.1">
    <property type="nucleotide sequence ID" value="NZ_JACIER010000011.1"/>
</dbReference>
<dbReference type="Proteomes" id="UP000560658">
    <property type="component" value="Unassembled WGS sequence"/>
</dbReference>
<evidence type="ECO:0000313" key="3">
    <source>
        <dbReference type="EMBL" id="MBB4044969.1"/>
    </source>
</evidence>
<sequence length="412" mass="44532">MKLKNILFLFAAACLWTACSDEENGGDPYFTIEGNPTSLSVSKSGIDYDLTKAQKYIVRSNRPWKIVAQGDADWVRIFPMEGDADGMIRISVKENMTFDERVANFAFVVGGEEQATLFRVEQDASVPAIRITGSESGLVVARDGGSVKVPVVSNITWRYELSEGADWLTPGEITESSLAFTASKNNLGKTRTAVLTLLGVEHPDVTAQITITQTGALLYEDFSWLNYGNAIHWETTGETAITKWTNDEMGHGWTSRSGWCYSRPGFIKLGKTSYGGDVVSPKLASITGSRDVVVSFKATAYISKGGAKDDNTLYVGVLGDGTLEGGVTVNYAGADLKFVSFTIDNYPNSSNMENGTDYDVWAPALAERTITVKGATANTQLVFLGGVYDSALGSVGSGKNRIFLDDIVVLEK</sequence>
<evidence type="ECO:0000313" key="4">
    <source>
        <dbReference type="Proteomes" id="UP000560658"/>
    </source>
</evidence>
<name>A0A840D2D5_9BACE</name>
<feature type="domain" description="BACON" evidence="2">
    <location>
        <begin position="162"/>
        <end position="213"/>
    </location>
</feature>
<dbReference type="EMBL" id="JACIER010000011">
    <property type="protein sequence ID" value="MBB4044969.1"/>
    <property type="molecule type" value="Genomic_DNA"/>
</dbReference>
<evidence type="ECO:0000256" key="1">
    <source>
        <dbReference type="SAM" id="SignalP"/>
    </source>
</evidence>
<dbReference type="Pfam" id="PF13004">
    <property type="entry name" value="BACON"/>
    <property type="match status" value="2"/>
</dbReference>
<reference evidence="3" key="1">
    <citation type="submission" date="2020-08" db="EMBL/GenBank/DDBJ databases">
        <title>Genomic Encyclopedia of Type Strains, Phase IV (KMG-IV): sequencing the most valuable type-strain genomes for metagenomic binning, comparative biology and taxonomic classification.</title>
        <authorList>
            <person name="Goeker M."/>
        </authorList>
    </citation>
    <scope>NUCLEOTIDE SEQUENCE [LARGE SCALE GENOMIC DNA]</scope>
    <source>
        <strain evidence="3">DSM 105720</strain>
    </source>
</reference>
<protein>
    <recommendedName>
        <fullName evidence="2">BACON domain-containing protein</fullName>
    </recommendedName>
</protein>
<dbReference type="CDD" id="cd14948">
    <property type="entry name" value="BACON"/>
    <property type="match status" value="2"/>
</dbReference>
<gene>
    <name evidence="3" type="ORF">GGR06_002771</name>
</gene>
<keyword evidence="4" id="KW-1185">Reference proteome</keyword>
<dbReference type="PROSITE" id="PS51257">
    <property type="entry name" value="PROKAR_LIPOPROTEIN"/>
    <property type="match status" value="1"/>
</dbReference>
<comment type="caution">
    <text evidence="3">The sequence shown here is derived from an EMBL/GenBank/DDBJ whole genome shotgun (WGS) entry which is preliminary data.</text>
</comment>
<dbReference type="InterPro" id="IPR024361">
    <property type="entry name" value="BACON"/>
</dbReference>
<feature type="chain" id="PRO_5032929110" description="BACON domain-containing protein" evidence="1">
    <location>
        <begin position="21"/>
        <end position="412"/>
    </location>
</feature>
<feature type="domain" description="BACON" evidence="2">
    <location>
        <begin position="64"/>
        <end position="122"/>
    </location>
</feature>
<dbReference type="AlphaFoldDB" id="A0A840D2D5"/>